<evidence type="ECO:0000313" key="4">
    <source>
        <dbReference type="Proteomes" id="UP000541811"/>
    </source>
</evidence>
<protein>
    <submittedName>
        <fullName evidence="3">KV6A9 protein</fullName>
    </submittedName>
</protein>
<dbReference type="InterPro" id="IPR003598">
    <property type="entry name" value="Ig_sub2"/>
</dbReference>
<dbReference type="GO" id="GO:0009897">
    <property type="term" value="C:external side of plasma membrane"/>
    <property type="evidence" value="ECO:0007669"/>
    <property type="project" value="TreeGrafter"/>
</dbReference>
<name>A0A7L0HCZ7_AREIN</name>
<gene>
    <name evidence="3" type="primary">Kv6a9</name>
    <name evidence="3" type="ORF">AREINT_R14904</name>
</gene>
<dbReference type="InterPro" id="IPR013783">
    <property type="entry name" value="Ig-like_fold"/>
</dbReference>
<proteinExistence type="predicted"/>
<keyword evidence="1" id="KW-0393">Immunoglobulin domain</keyword>
<dbReference type="InterPro" id="IPR013106">
    <property type="entry name" value="Ig_V-set"/>
</dbReference>
<dbReference type="InterPro" id="IPR036179">
    <property type="entry name" value="Ig-like_dom_sf"/>
</dbReference>
<feature type="domain" description="Ig-like" evidence="2">
    <location>
        <begin position="8"/>
        <end position="92"/>
    </location>
</feature>
<dbReference type="GO" id="GO:0019815">
    <property type="term" value="C:B cell receptor complex"/>
    <property type="evidence" value="ECO:0007669"/>
    <property type="project" value="TreeGrafter"/>
</dbReference>
<feature type="non-terminal residue" evidence="3">
    <location>
        <position position="217"/>
    </location>
</feature>
<organism evidence="3 4">
    <name type="scientific">Arenaria interpres</name>
    <name type="common">Ruddy turnstone</name>
    <name type="synonym">Tringa interpres</name>
    <dbReference type="NCBI Taxonomy" id="54971"/>
    <lineage>
        <taxon>Eukaryota</taxon>
        <taxon>Metazoa</taxon>
        <taxon>Chordata</taxon>
        <taxon>Craniata</taxon>
        <taxon>Vertebrata</taxon>
        <taxon>Euteleostomi</taxon>
        <taxon>Archelosauria</taxon>
        <taxon>Archosauria</taxon>
        <taxon>Dinosauria</taxon>
        <taxon>Saurischia</taxon>
        <taxon>Theropoda</taxon>
        <taxon>Coelurosauria</taxon>
        <taxon>Aves</taxon>
        <taxon>Neognathae</taxon>
        <taxon>Neoaves</taxon>
        <taxon>Charadriiformes</taxon>
        <taxon>Scolopacidae</taxon>
        <taxon>Arenaria</taxon>
    </lineage>
</organism>
<dbReference type="PANTHER" id="PTHR14334">
    <property type="entry name" value="B-CELL ANTIGEN RECEPTOR COMPLEX-ASSOCIATED PROTEIN"/>
    <property type="match status" value="1"/>
</dbReference>
<dbReference type="Proteomes" id="UP000541811">
    <property type="component" value="Unassembled WGS sequence"/>
</dbReference>
<dbReference type="InterPro" id="IPR007110">
    <property type="entry name" value="Ig-like_dom"/>
</dbReference>
<accession>A0A7L0HCZ7</accession>
<sequence length="217" mass="23200">GGGSALGSPVQQSPGPLWVTPGGTAELSCHLRAHETRVQWYKETADGSLDWIYWSSNRSCPKGKYSGKEEKPGSFSLTISPAEREDSGVYYCSPPTFHPSFGNGTRLVVTSECPAVGGHPPWGAWGGSCPPPSTPFPSPDATQPQLSILLPVDEEEKAGGPPGRIPLLCQLRDLPPGWDRVLWRPGDGEVTGVTAVAVDQQGVLSGWSITWVPAERW</sequence>
<keyword evidence="4" id="KW-1185">Reference proteome</keyword>
<dbReference type="SMART" id="SM00408">
    <property type="entry name" value="IGc2"/>
    <property type="match status" value="1"/>
</dbReference>
<evidence type="ECO:0000256" key="1">
    <source>
        <dbReference type="ARBA" id="ARBA00023319"/>
    </source>
</evidence>
<dbReference type="EMBL" id="VXAK01004792">
    <property type="protein sequence ID" value="NXK18146.1"/>
    <property type="molecule type" value="Genomic_DNA"/>
</dbReference>
<dbReference type="PANTHER" id="PTHR14334:SF3">
    <property type="entry name" value="TRANSMEMBRANE AND IMMUNOGLOBULIN DOMAIN CONTAINING 2"/>
    <property type="match status" value="1"/>
</dbReference>
<dbReference type="GO" id="GO:0030183">
    <property type="term" value="P:B cell differentiation"/>
    <property type="evidence" value="ECO:0007669"/>
    <property type="project" value="TreeGrafter"/>
</dbReference>
<dbReference type="SMART" id="SM00409">
    <property type="entry name" value="IG"/>
    <property type="match status" value="1"/>
</dbReference>
<evidence type="ECO:0000313" key="3">
    <source>
        <dbReference type="EMBL" id="NXK18146.1"/>
    </source>
</evidence>
<dbReference type="AlphaFoldDB" id="A0A7L0HCZ7"/>
<dbReference type="Pfam" id="PF07686">
    <property type="entry name" value="V-set"/>
    <property type="match status" value="1"/>
</dbReference>
<dbReference type="SUPFAM" id="SSF48726">
    <property type="entry name" value="Immunoglobulin"/>
    <property type="match status" value="2"/>
</dbReference>
<reference evidence="3 4" key="1">
    <citation type="submission" date="2019-09" db="EMBL/GenBank/DDBJ databases">
        <title>Bird 10,000 Genomes (B10K) Project - Family phase.</title>
        <authorList>
            <person name="Zhang G."/>
        </authorList>
    </citation>
    <scope>NUCLEOTIDE SEQUENCE [LARGE SCALE GENOMIC DNA]</scope>
    <source>
        <strain evidence="3">B10K-DU-005-73</strain>
        <tissue evidence="3">Liver</tissue>
    </source>
</reference>
<feature type="non-terminal residue" evidence="3">
    <location>
        <position position="1"/>
    </location>
</feature>
<dbReference type="InterPro" id="IPR003599">
    <property type="entry name" value="Ig_sub"/>
</dbReference>
<dbReference type="CDD" id="cd00099">
    <property type="entry name" value="IgV"/>
    <property type="match status" value="1"/>
</dbReference>
<evidence type="ECO:0000259" key="2">
    <source>
        <dbReference type="PROSITE" id="PS50835"/>
    </source>
</evidence>
<dbReference type="GO" id="GO:0050853">
    <property type="term" value="P:B cell receptor signaling pathway"/>
    <property type="evidence" value="ECO:0007669"/>
    <property type="project" value="TreeGrafter"/>
</dbReference>
<comment type="caution">
    <text evidence="3">The sequence shown here is derived from an EMBL/GenBank/DDBJ whole genome shotgun (WGS) entry which is preliminary data.</text>
</comment>
<dbReference type="SMART" id="SM00406">
    <property type="entry name" value="IGv"/>
    <property type="match status" value="1"/>
</dbReference>
<dbReference type="PROSITE" id="PS50835">
    <property type="entry name" value="IG_LIKE"/>
    <property type="match status" value="1"/>
</dbReference>
<dbReference type="Gene3D" id="2.60.40.10">
    <property type="entry name" value="Immunoglobulins"/>
    <property type="match status" value="1"/>
</dbReference>